<proteinExistence type="predicted"/>
<evidence type="ECO:0000313" key="2">
    <source>
        <dbReference type="Proteomes" id="UP000367750"/>
    </source>
</evidence>
<sequence>MDDKLFTMIFTLHSGIKGTANLSSKQVDEFIQCFKEGRRYVTVVGEEYFGINTETVSNFRVSTGRVEIWDNFSSLHKQIESEKNESITNLIKAYDGPIRAKIDCKVCGRVYVTELEYCMEKTYCSGCRNDVFLQEKVGIIRTSKGMGYLYTNERKVKQ</sequence>
<organism evidence="1 2">
    <name type="scientific">Paenibacillus spiritus</name>
    <dbReference type="NCBI Taxonomy" id="2496557"/>
    <lineage>
        <taxon>Bacteria</taxon>
        <taxon>Bacillati</taxon>
        <taxon>Bacillota</taxon>
        <taxon>Bacilli</taxon>
        <taxon>Bacillales</taxon>
        <taxon>Paenibacillaceae</taxon>
        <taxon>Paenibacillus</taxon>
    </lineage>
</organism>
<keyword evidence="2" id="KW-1185">Reference proteome</keyword>
<dbReference type="Proteomes" id="UP000367750">
    <property type="component" value="Unassembled WGS sequence"/>
</dbReference>
<dbReference type="AlphaFoldDB" id="A0A5J5GGU6"/>
<gene>
    <name evidence="1" type="ORF">F4V43_02190</name>
</gene>
<dbReference type="EMBL" id="VYKK01000004">
    <property type="protein sequence ID" value="KAA9007317.1"/>
    <property type="molecule type" value="Genomic_DNA"/>
</dbReference>
<accession>A0A5J5GGU6</accession>
<reference evidence="1 2" key="1">
    <citation type="submission" date="2019-09" db="EMBL/GenBank/DDBJ databases">
        <title>Bacillus ochoae sp. nov., Paenibacillus whitsoniae sp. nov., Paenibacillus spiritus sp. nov. Isolated from the Mars Exploration Rover during spacecraft assembly.</title>
        <authorList>
            <person name="Seuylemezian A."/>
            <person name="Vaishampayan P."/>
        </authorList>
    </citation>
    <scope>NUCLEOTIDE SEQUENCE [LARGE SCALE GENOMIC DNA]</scope>
    <source>
        <strain evidence="1 2">MER_111</strain>
    </source>
</reference>
<evidence type="ECO:0000313" key="1">
    <source>
        <dbReference type="EMBL" id="KAA9007317.1"/>
    </source>
</evidence>
<protein>
    <submittedName>
        <fullName evidence="1">Uncharacterized protein</fullName>
    </submittedName>
</protein>
<dbReference type="OrthoDB" id="2629456at2"/>
<dbReference type="RefSeq" id="WP_150456607.1">
    <property type="nucleotide sequence ID" value="NZ_VYKK01000004.1"/>
</dbReference>
<name>A0A5J5GGU6_9BACL</name>
<comment type="caution">
    <text evidence="1">The sequence shown here is derived from an EMBL/GenBank/DDBJ whole genome shotgun (WGS) entry which is preliminary data.</text>
</comment>